<keyword evidence="1" id="KW-1133">Transmembrane helix</keyword>
<feature type="transmembrane region" description="Helical" evidence="1">
    <location>
        <begin position="12"/>
        <end position="31"/>
    </location>
</feature>
<organism evidence="2">
    <name type="scientific">hydrothermal vent metagenome</name>
    <dbReference type="NCBI Taxonomy" id="652676"/>
    <lineage>
        <taxon>unclassified sequences</taxon>
        <taxon>metagenomes</taxon>
        <taxon>ecological metagenomes</taxon>
    </lineage>
</organism>
<gene>
    <name evidence="2" type="ORF">MNBD_NITROSPINAE03-1948</name>
</gene>
<feature type="transmembrane region" description="Helical" evidence="1">
    <location>
        <begin position="162"/>
        <end position="182"/>
    </location>
</feature>
<keyword evidence="1" id="KW-0472">Membrane</keyword>
<name>A0A3B1CMP4_9ZZZZ</name>
<feature type="transmembrane region" description="Helical" evidence="1">
    <location>
        <begin position="77"/>
        <end position="95"/>
    </location>
</feature>
<feature type="transmembrane region" description="Helical" evidence="1">
    <location>
        <begin position="134"/>
        <end position="155"/>
    </location>
</feature>
<sequence>MNTNTDIISKPWIVYVAAPLAIFIFPHIFLVTGGYEAWIMPTPRENGYVENASALFFLFAGIYAFYLAKSNAGGQPILFRAAMVFFGLTAVWVCLEEISYGQHFIGYSTPDWFLAHNKNREFNFHNLDKDAPSYALKTAGYVLVSTVGIIAPLIARSMKIGYAISGFSILGLPIPGFFRYFIPTCWMIPPSLLHLFANLPKNIIKIFPGGQEFVESSHYFSESGEYEEYMLGVWVFLYVVSIHAAIRKQSAISQERSL</sequence>
<protein>
    <submittedName>
        <fullName evidence="2">Uncharacterized protein</fullName>
    </submittedName>
</protein>
<feature type="transmembrane region" description="Helical" evidence="1">
    <location>
        <begin position="51"/>
        <end position="68"/>
    </location>
</feature>
<accession>A0A3B1CMP4</accession>
<evidence type="ECO:0000313" key="2">
    <source>
        <dbReference type="EMBL" id="VAX25264.1"/>
    </source>
</evidence>
<keyword evidence="1" id="KW-0812">Transmembrane</keyword>
<feature type="transmembrane region" description="Helical" evidence="1">
    <location>
        <begin position="229"/>
        <end position="246"/>
    </location>
</feature>
<proteinExistence type="predicted"/>
<dbReference type="AlphaFoldDB" id="A0A3B1CMP4"/>
<reference evidence="2" key="1">
    <citation type="submission" date="2018-06" db="EMBL/GenBank/DDBJ databases">
        <authorList>
            <person name="Zhirakovskaya E."/>
        </authorList>
    </citation>
    <scope>NUCLEOTIDE SEQUENCE</scope>
</reference>
<dbReference type="EMBL" id="UOGB01000324">
    <property type="protein sequence ID" value="VAX25264.1"/>
    <property type="molecule type" value="Genomic_DNA"/>
</dbReference>
<evidence type="ECO:0000256" key="1">
    <source>
        <dbReference type="SAM" id="Phobius"/>
    </source>
</evidence>